<proteinExistence type="predicted"/>
<organism evidence="1 2">
    <name type="scientific">Microthyrium microscopicum</name>
    <dbReference type="NCBI Taxonomy" id="703497"/>
    <lineage>
        <taxon>Eukaryota</taxon>
        <taxon>Fungi</taxon>
        <taxon>Dikarya</taxon>
        <taxon>Ascomycota</taxon>
        <taxon>Pezizomycotina</taxon>
        <taxon>Dothideomycetes</taxon>
        <taxon>Dothideomycetes incertae sedis</taxon>
        <taxon>Microthyriales</taxon>
        <taxon>Microthyriaceae</taxon>
        <taxon>Microthyrium</taxon>
    </lineage>
</organism>
<protein>
    <submittedName>
        <fullName evidence="1">Uncharacterized protein</fullName>
    </submittedName>
</protein>
<evidence type="ECO:0000313" key="2">
    <source>
        <dbReference type="Proteomes" id="UP000799302"/>
    </source>
</evidence>
<reference evidence="1" key="1">
    <citation type="journal article" date="2020" name="Stud. Mycol.">
        <title>101 Dothideomycetes genomes: a test case for predicting lifestyles and emergence of pathogens.</title>
        <authorList>
            <person name="Haridas S."/>
            <person name="Albert R."/>
            <person name="Binder M."/>
            <person name="Bloem J."/>
            <person name="Labutti K."/>
            <person name="Salamov A."/>
            <person name="Andreopoulos B."/>
            <person name="Baker S."/>
            <person name="Barry K."/>
            <person name="Bills G."/>
            <person name="Bluhm B."/>
            <person name="Cannon C."/>
            <person name="Castanera R."/>
            <person name="Culley D."/>
            <person name="Daum C."/>
            <person name="Ezra D."/>
            <person name="Gonzalez J."/>
            <person name="Henrissat B."/>
            <person name="Kuo A."/>
            <person name="Liang C."/>
            <person name="Lipzen A."/>
            <person name="Lutzoni F."/>
            <person name="Magnuson J."/>
            <person name="Mondo S."/>
            <person name="Nolan M."/>
            <person name="Ohm R."/>
            <person name="Pangilinan J."/>
            <person name="Park H.-J."/>
            <person name="Ramirez L."/>
            <person name="Alfaro M."/>
            <person name="Sun H."/>
            <person name="Tritt A."/>
            <person name="Yoshinaga Y."/>
            <person name="Zwiers L.-H."/>
            <person name="Turgeon B."/>
            <person name="Goodwin S."/>
            <person name="Spatafora J."/>
            <person name="Crous P."/>
            <person name="Grigoriev I."/>
        </authorList>
    </citation>
    <scope>NUCLEOTIDE SEQUENCE</scope>
    <source>
        <strain evidence="1">CBS 115976</strain>
    </source>
</reference>
<gene>
    <name evidence="1" type="ORF">BT63DRAFT_453132</name>
</gene>
<evidence type="ECO:0000313" key="1">
    <source>
        <dbReference type="EMBL" id="KAF2670767.1"/>
    </source>
</evidence>
<keyword evidence="2" id="KW-1185">Reference proteome</keyword>
<dbReference type="AlphaFoldDB" id="A0A6A6UH47"/>
<name>A0A6A6UH47_9PEZI</name>
<dbReference type="Proteomes" id="UP000799302">
    <property type="component" value="Unassembled WGS sequence"/>
</dbReference>
<accession>A0A6A6UH47</accession>
<dbReference type="EMBL" id="MU004233">
    <property type="protein sequence ID" value="KAF2670767.1"/>
    <property type="molecule type" value="Genomic_DNA"/>
</dbReference>
<sequence length="208" mass="22629">MVWDSHDLVHRPLLQSGGGAGLAEEEIADELDDGALLKLDDDVIDSGIELEDIGRLDVALSVVLDCILETTLESVDATVDVRKVDSDGLAEDVGAMELDDEAVVEMSTEDELNDSAELGKSEDEAELLKSEELGISDKVVELLNVVELEKSDDMVELVMTEGLETSEDVVELMTSELEVRDEIVELMGMALEEVVDTIELLELLVVLD</sequence>